<organism evidence="1 2">
    <name type="scientific">Cylicostephanus goldi</name>
    <name type="common">Nematode worm</name>
    <dbReference type="NCBI Taxonomy" id="71465"/>
    <lineage>
        <taxon>Eukaryota</taxon>
        <taxon>Metazoa</taxon>
        <taxon>Ecdysozoa</taxon>
        <taxon>Nematoda</taxon>
        <taxon>Chromadorea</taxon>
        <taxon>Rhabditida</taxon>
        <taxon>Rhabditina</taxon>
        <taxon>Rhabditomorpha</taxon>
        <taxon>Strongyloidea</taxon>
        <taxon>Strongylidae</taxon>
        <taxon>Cylicostephanus</taxon>
    </lineage>
</organism>
<dbReference type="OrthoDB" id="5976811at2759"/>
<keyword evidence="2" id="KW-1185">Reference proteome</keyword>
<proteinExistence type="predicted"/>
<dbReference type="EMBL" id="UYRV01117115">
    <property type="protein sequence ID" value="VDN30487.1"/>
    <property type="molecule type" value="Genomic_DNA"/>
</dbReference>
<dbReference type="Proteomes" id="UP000271889">
    <property type="component" value="Unassembled WGS sequence"/>
</dbReference>
<evidence type="ECO:0000313" key="2">
    <source>
        <dbReference type="Proteomes" id="UP000271889"/>
    </source>
</evidence>
<name>A0A3P7N7P5_CYLGO</name>
<sequence>MIIDISIEHTRKFSAISRIEAKLTIPEKIGRLAGWDKCVSLSPTGRVVERDGGEWWSDGCRHCFCEQKQEYCSLISCAPRPADCAEENWVHEEGNFWFSLSWAILSPYCALIARTDLRRDCADLHVSHGTFVSFRGRTMSVPYNFSPLSPWLLASATLHF</sequence>
<evidence type="ECO:0008006" key="3">
    <source>
        <dbReference type="Google" id="ProtNLM"/>
    </source>
</evidence>
<gene>
    <name evidence="1" type="ORF">CGOC_LOCUS11564</name>
</gene>
<accession>A0A3P7N7P5</accession>
<dbReference type="AlphaFoldDB" id="A0A3P7N7P5"/>
<protein>
    <recommendedName>
        <fullName evidence="3">VWFC domain-containing protein</fullName>
    </recommendedName>
</protein>
<reference evidence="1 2" key="1">
    <citation type="submission" date="2018-11" db="EMBL/GenBank/DDBJ databases">
        <authorList>
            <consortium name="Pathogen Informatics"/>
        </authorList>
    </citation>
    <scope>NUCLEOTIDE SEQUENCE [LARGE SCALE GENOMIC DNA]</scope>
</reference>
<evidence type="ECO:0000313" key="1">
    <source>
        <dbReference type="EMBL" id="VDN30487.1"/>
    </source>
</evidence>